<evidence type="ECO:0000259" key="2">
    <source>
        <dbReference type="Pfam" id="PF22958"/>
    </source>
</evidence>
<keyword evidence="1" id="KW-0808">Transferase</keyword>
<dbReference type="Pfam" id="PF22958">
    <property type="entry name" value="Ltn1_1st"/>
    <property type="match status" value="2"/>
</dbReference>
<keyword evidence="4" id="KW-1185">Reference proteome</keyword>
<keyword evidence="1" id="KW-0833">Ubl conjugation pathway</keyword>
<dbReference type="InterPro" id="IPR039795">
    <property type="entry name" value="LTN1/Rkr1"/>
</dbReference>
<dbReference type="PANTHER" id="PTHR12389">
    <property type="entry name" value="ZINC FINGER PROTEIN 294"/>
    <property type="match status" value="1"/>
</dbReference>
<organism evidence="3 4">
    <name type="scientific">Paralvinella palmiformis</name>
    <dbReference type="NCBI Taxonomy" id="53620"/>
    <lineage>
        <taxon>Eukaryota</taxon>
        <taxon>Metazoa</taxon>
        <taxon>Spiralia</taxon>
        <taxon>Lophotrochozoa</taxon>
        <taxon>Annelida</taxon>
        <taxon>Polychaeta</taxon>
        <taxon>Sedentaria</taxon>
        <taxon>Canalipalpata</taxon>
        <taxon>Terebellida</taxon>
        <taxon>Terebelliformia</taxon>
        <taxon>Alvinellidae</taxon>
        <taxon>Paralvinella</taxon>
    </lineage>
</organism>
<dbReference type="GO" id="GO:0008270">
    <property type="term" value="F:zinc ion binding"/>
    <property type="evidence" value="ECO:0007669"/>
    <property type="project" value="UniProtKB-KW"/>
</dbReference>
<dbReference type="EC" id="2.3.2.27" evidence="1"/>
<comment type="subunit">
    <text evidence="1">Component of the ribosome quality control complex (RQC).</text>
</comment>
<comment type="catalytic activity">
    <reaction evidence="1">
        <text>S-ubiquitinyl-[E2 ubiquitin-conjugating enzyme]-L-cysteine + [acceptor protein]-L-lysine = [E2 ubiquitin-conjugating enzyme]-L-cysteine + N(6)-ubiquitinyl-[acceptor protein]-L-lysine.</text>
        <dbReference type="EC" id="2.3.2.27"/>
    </reaction>
</comment>
<feature type="domain" description="E3 ubiquitin-protein ligase listerin N-terminal" evidence="2">
    <location>
        <begin position="311"/>
        <end position="471"/>
    </location>
</feature>
<comment type="pathway">
    <text evidence="1">Protein modification; protein ubiquitination.</text>
</comment>
<dbReference type="Proteomes" id="UP001208570">
    <property type="component" value="Unassembled WGS sequence"/>
</dbReference>
<evidence type="ECO:0000256" key="1">
    <source>
        <dbReference type="RuleBase" id="RU367090"/>
    </source>
</evidence>
<accession>A0AAD9JVI0</accession>
<dbReference type="GO" id="GO:0005829">
    <property type="term" value="C:cytosol"/>
    <property type="evidence" value="ECO:0007669"/>
    <property type="project" value="UniProtKB-UniRule"/>
</dbReference>
<dbReference type="EMBL" id="JAODUP010000146">
    <property type="protein sequence ID" value="KAK2159779.1"/>
    <property type="molecule type" value="Genomic_DNA"/>
</dbReference>
<name>A0AAD9JVI0_9ANNE</name>
<dbReference type="Gene3D" id="1.25.10.10">
    <property type="entry name" value="Leucine-rich Repeat Variant"/>
    <property type="match status" value="1"/>
</dbReference>
<keyword evidence="1" id="KW-0479">Metal-binding</keyword>
<dbReference type="InterPro" id="IPR054476">
    <property type="entry name" value="Ltn1_N"/>
</dbReference>
<dbReference type="GO" id="GO:0061630">
    <property type="term" value="F:ubiquitin protein ligase activity"/>
    <property type="evidence" value="ECO:0007669"/>
    <property type="project" value="UniProtKB-UniRule"/>
</dbReference>
<keyword evidence="1" id="KW-0862">Zinc</keyword>
<sequence>MATRRMCWHGHKEIHGISTKKPNHSTTLFAPALGDEFTKIYSVLSGNEELHNSSAYTSSLNMSMSIGEPLASSSPKATDNNVIIKNTSSKVIRDGIRILNMNCQSIKHNKDEMAVTIDSSEPDVIMFTVTWLHPSIKKNEFLPDTYEVHRRDQPTAAHGGPSSSARAAELLVCGSQSSSSLGFVGFDSLPDGLGYVPAAASIEEFDNSINGDFRIVLRKLSKKDATTKLKALQEFSSLCQEKDIEDIKSVLPFWPRVYNKVAIDHDRRVREAAQQAFEQLVLQIQRNLAPYLKSIMGTCKNIGCGLPTSCRTTDAENMEAKYNRVLCASLNALKTFLSIIPSDHQRSLVNNYKLILDNNRFWKYSKHQQTMIQGSFYGVLSALCQHQPDLAREFSSKISAATLHNLDNTDPLVCRTLWEAVLYTTSTLVDCWKHVNLKKGVLPGLWRLLCDGGSGSASVIYPNLLPFISQLPFDLSSDDDNFYRDFFDKMKRGPIESDAIVLSFMECLQYALSRKLTDALFIDFIVNDELIPLLMASLLEDSLPVYSSLYQKMVDLLVYLNKSSTEDDTERATAALATLSTIIESLRQLDIIEKNNEKCIRRYAAFLCTFKDRNSPRLTKTVRFSGTDAEKPVENARKSPLTFQQILDLVCDVCIRAYEQSLAHRSVATVEFFNEMIKAYDVDNIYNIIWKMSCLEILGDVIVPWIVEYGDMIQNKRIYEAFCIQDLSMLHLFLQAVYSQNTDKDVRSWFRGDQFGQRIVDITKMLCHQCSTGDGDISDMRSTDCRWQLLKLAFASDDAMEPLLDEKYLSVILGEIHATLPSPNSMIAGCYEKIRRTWEKGVEASLNQRGGVLCDNGFFNDAAKYIKSCLLEERCTFDRLQTLVNVTFSLAQCIGHRLKEDDVNAALSDSAVLAFLNQLYQPMTTTGIPQWQTLVVLKNELTLESLPKMAIGYKLSAFIPRCIVSTTYTAQILSAV</sequence>
<protein>
    <recommendedName>
        <fullName evidence="1">E3 ubiquitin-protein ligase listerin</fullName>
        <ecNumber evidence="1">2.3.2.27</ecNumber>
    </recommendedName>
    <alternativeName>
        <fullName evidence="1">RING-type E3 ubiquitin transferase listerin</fullName>
    </alternativeName>
</protein>
<comment type="function">
    <text evidence="1">E3 ubiquitin-protein ligase. Component of the ribosome quality control complex (RQC), a ribosome-associated complex that mediates ubiquitination and extraction of incompletely synthesized nascent chains for proteasomal degradation.</text>
</comment>
<dbReference type="InterPro" id="IPR011989">
    <property type="entry name" value="ARM-like"/>
</dbReference>
<comment type="caution">
    <text evidence="3">The sequence shown here is derived from an EMBL/GenBank/DDBJ whole genome shotgun (WGS) entry which is preliminary data.</text>
</comment>
<dbReference type="GO" id="GO:1990116">
    <property type="term" value="P:ribosome-associated ubiquitin-dependent protein catabolic process"/>
    <property type="evidence" value="ECO:0007669"/>
    <property type="project" value="UniProtKB-UniRule"/>
</dbReference>
<feature type="domain" description="E3 ubiquitin-protein ligase listerin N-terminal" evidence="2">
    <location>
        <begin position="212"/>
        <end position="298"/>
    </location>
</feature>
<dbReference type="AlphaFoldDB" id="A0AAD9JVI0"/>
<evidence type="ECO:0000313" key="4">
    <source>
        <dbReference type="Proteomes" id="UP001208570"/>
    </source>
</evidence>
<dbReference type="GO" id="GO:0043023">
    <property type="term" value="F:ribosomal large subunit binding"/>
    <property type="evidence" value="ECO:0007669"/>
    <property type="project" value="TreeGrafter"/>
</dbReference>
<dbReference type="GO" id="GO:0072344">
    <property type="term" value="P:rescue of stalled ribosome"/>
    <property type="evidence" value="ECO:0007669"/>
    <property type="project" value="UniProtKB-UniRule"/>
</dbReference>
<comment type="similarity">
    <text evidence="1">Belongs to the LTN1 family.</text>
</comment>
<reference evidence="3" key="1">
    <citation type="journal article" date="2023" name="Mol. Biol. Evol.">
        <title>Third-Generation Sequencing Reveals the Adaptive Role of the Epigenome in Three Deep-Sea Polychaetes.</title>
        <authorList>
            <person name="Perez M."/>
            <person name="Aroh O."/>
            <person name="Sun Y."/>
            <person name="Lan Y."/>
            <person name="Juniper S.K."/>
            <person name="Young C.R."/>
            <person name="Angers B."/>
            <person name="Qian P.Y."/>
        </authorList>
    </citation>
    <scope>NUCLEOTIDE SEQUENCE</scope>
    <source>
        <strain evidence="3">P08H-3</strain>
    </source>
</reference>
<dbReference type="InterPro" id="IPR016024">
    <property type="entry name" value="ARM-type_fold"/>
</dbReference>
<dbReference type="SUPFAM" id="SSF48371">
    <property type="entry name" value="ARM repeat"/>
    <property type="match status" value="1"/>
</dbReference>
<dbReference type="GO" id="GO:1990112">
    <property type="term" value="C:RQC complex"/>
    <property type="evidence" value="ECO:0007669"/>
    <property type="project" value="UniProtKB-UniRule"/>
</dbReference>
<proteinExistence type="inferred from homology"/>
<keyword evidence="1" id="KW-0863">Zinc-finger</keyword>
<dbReference type="PANTHER" id="PTHR12389:SF0">
    <property type="entry name" value="E3 UBIQUITIN-PROTEIN LIGASE LISTERIN"/>
    <property type="match status" value="1"/>
</dbReference>
<gene>
    <name evidence="3" type="ORF">LSH36_146g00024</name>
</gene>
<evidence type="ECO:0000313" key="3">
    <source>
        <dbReference type="EMBL" id="KAK2159779.1"/>
    </source>
</evidence>